<organism evidence="1 2">
    <name type="scientific">Pleurodeles waltl</name>
    <name type="common">Iberian ribbed newt</name>
    <dbReference type="NCBI Taxonomy" id="8319"/>
    <lineage>
        <taxon>Eukaryota</taxon>
        <taxon>Metazoa</taxon>
        <taxon>Chordata</taxon>
        <taxon>Craniata</taxon>
        <taxon>Vertebrata</taxon>
        <taxon>Euteleostomi</taxon>
        <taxon>Amphibia</taxon>
        <taxon>Batrachia</taxon>
        <taxon>Caudata</taxon>
        <taxon>Salamandroidea</taxon>
        <taxon>Salamandridae</taxon>
        <taxon>Pleurodelinae</taxon>
        <taxon>Pleurodeles</taxon>
    </lineage>
</organism>
<protein>
    <submittedName>
        <fullName evidence="1">Uncharacterized protein</fullName>
    </submittedName>
</protein>
<comment type="caution">
    <text evidence="1">The sequence shown here is derived from an EMBL/GenBank/DDBJ whole genome shotgun (WGS) entry which is preliminary data.</text>
</comment>
<keyword evidence="2" id="KW-1185">Reference proteome</keyword>
<reference evidence="1" key="1">
    <citation type="journal article" date="2022" name="bioRxiv">
        <title>Sequencing and chromosome-scale assembly of the giantPleurodeles waltlgenome.</title>
        <authorList>
            <person name="Brown T."/>
            <person name="Elewa A."/>
            <person name="Iarovenko S."/>
            <person name="Subramanian E."/>
            <person name="Araus A.J."/>
            <person name="Petzold A."/>
            <person name="Susuki M."/>
            <person name="Suzuki K.-i.T."/>
            <person name="Hayashi T."/>
            <person name="Toyoda A."/>
            <person name="Oliveira C."/>
            <person name="Osipova E."/>
            <person name="Leigh N.D."/>
            <person name="Simon A."/>
            <person name="Yun M.H."/>
        </authorList>
    </citation>
    <scope>NUCLEOTIDE SEQUENCE</scope>
    <source>
        <strain evidence="1">20211129_DDA</strain>
        <tissue evidence="1">Liver</tissue>
    </source>
</reference>
<dbReference type="EMBL" id="JANPWB010000009">
    <property type="protein sequence ID" value="KAJ1150379.1"/>
    <property type="molecule type" value="Genomic_DNA"/>
</dbReference>
<feature type="non-terminal residue" evidence="1">
    <location>
        <position position="151"/>
    </location>
</feature>
<evidence type="ECO:0000313" key="1">
    <source>
        <dbReference type="EMBL" id="KAJ1150379.1"/>
    </source>
</evidence>
<dbReference type="Proteomes" id="UP001066276">
    <property type="component" value="Chromosome 5"/>
</dbReference>
<dbReference type="AlphaFoldDB" id="A0AAV7RGM8"/>
<accession>A0AAV7RGM8</accession>
<proteinExistence type="predicted"/>
<name>A0AAV7RGM8_PLEWA</name>
<gene>
    <name evidence="1" type="ORF">NDU88_003173</name>
</gene>
<sequence length="151" mass="16283">FLNVLQASDCRVGDRSHSLFLAAAPLAPLVPLYSKQEQLGECSTSPHRAPCAKASATAPAAPQHFSGSSLLACQGVAHHSPCGSLGCYDSATPAAAPIAPRAPCRASLRLIARSPSLPQNTQHKRSQRDRVIVSDPLLKKYPFYYWWCMKN</sequence>
<evidence type="ECO:0000313" key="2">
    <source>
        <dbReference type="Proteomes" id="UP001066276"/>
    </source>
</evidence>
<feature type="non-terminal residue" evidence="1">
    <location>
        <position position="1"/>
    </location>
</feature>